<dbReference type="InterPro" id="IPR027417">
    <property type="entry name" value="P-loop_NTPase"/>
</dbReference>
<evidence type="ECO:0000313" key="6">
    <source>
        <dbReference type="Proteomes" id="UP000886879"/>
    </source>
</evidence>
<dbReference type="InterPro" id="IPR050319">
    <property type="entry name" value="ABC_transp_ATP-bind"/>
</dbReference>
<reference evidence="5" key="1">
    <citation type="submission" date="2020-10" db="EMBL/GenBank/DDBJ databases">
        <authorList>
            <person name="Gilroy R."/>
        </authorList>
    </citation>
    <scope>NUCLEOTIDE SEQUENCE</scope>
    <source>
        <strain evidence="5">ChiGjej2B2-12916</strain>
    </source>
</reference>
<evidence type="ECO:0000259" key="4">
    <source>
        <dbReference type="PROSITE" id="PS50893"/>
    </source>
</evidence>
<gene>
    <name evidence="5" type="ORF">IAD31_07125</name>
</gene>
<dbReference type="Pfam" id="PF00005">
    <property type="entry name" value="ABC_tran"/>
    <property type="match status" value="1"/>
</dbReference>
<name>A0A9D0YSL4_9FIRM</name>
<dbReference type="InterPro" id="IPR003593">
    <property type="entry name" value="AAA+_ATPase"/>
</dbReference>
<evidence type="ECO:0000256" key="1">
    <source>
        <dbReference type="ARBA" id="ARBA00022448"/>
    </source>
</evidence>
<dbReference type="SMART" id="SM00382">
    <property type="entry name" value="AAA"/>
    <property type="match status" value="1"/>
</dbReference>
<evidence type="ECO:0000256" key="3">
    <source>
        <dbReference type="ARBA" id="ARBA00022840"/>
    </source>
</evidence>
<sequence>MAEKPMVKIQGLNSYYGKGKERKQVLRNVSLTLDPGEVLGIVGESGSGKSTLAKCLLGVVKDTEGTLEVNAFRPQMVFQDPYGSLNPAKSVGWFLEEPLRVLGVKDKKERKAQAIDMLQQVGLGEEHYSRRPSQLSGGQRQRVAIAAALIGGSRLIVLDEPVSALDVTMQAQILQLLVDLKAKFRLSYLFISHDLAVVYQICDRVAVMYQGEIVEQGDVDTIYDNPQHDYTKKLLQASLALEE</sequence>
<dbReference type="Proteomes" id="UP000886879">
    <property type="component" value="Unassembled WGS sequence"/>
</dbReference>
<evidence type="ECO:0000313" key="5">
    <source>
        <dbReference type="EMBL" id="HIQ61352.1"/>
    </source>
</evidence>
<dbReference type="SUPFAM" id="SSF52540">
    <property type="entry name" value="P-loop containing nucleoside triphosphate hydrolases"/>
    <property type="match status" value="1"/>
</dbReference>
<comment type="caution">
    <text evidence="5">The sequence shown here is derived from an EMBL/GenBank/DDBJ whole genome shotgun (WGS) entry which is preliminary data.</text>
</comment>
<dbReference type="PANTHER" id="PTHR43776:SF8">
    <property type="entry name" value="ABC TRANSPORTER, ATP-BINDING PROTEIN"/>
    <property type="match status" value="1"/>
</dbReference>
<dbReference type="PANTHER" id="PTHR43776">
    <property type="entry name" value="TRANSPORT ATP-BINDING PROTEIN"/>
    <property type="match status" value="1"/>
</dbReference>
<dbReference type="EMBL" id="DVFO01000072">
    <property type="protein sequence ID" value="HIQ61352.1"/>
    <property type="molecule type" value="Genomic_DNA"/>
</dbReference>
<dbReference type="CDD" id="cd03257">
    <property type="entry name" value="ABC_NikE_OppD_transporters"/>
    <property type="match status" value="1"/>
</dbReference>
<keyword evidence="3 5" id="KW-0067">ATP-binding</keyword>
<keyword evidence="2" id="KW-0547">Nucleotide-binding</keyword>
<dbReference type="GO" id="GO:0016887">
    <property type="term" value="F:ATP hydrolysis activity"/>
    <property type="evidence" value="ECO:0007669"/>
    <property type="project" value="InterPro"/>
</dbReference>
<organism evidence="5 6">
    <name type="scientific">Candidatus Enterenecus faecium</name>
    <dbReference type="NCBI Taxonomy" id="2840780"/>
    <lineage>
        <taxon>Bacteria</taxon>
        <taxon>Bacillati</taxon>
        <taxon>Bacillota</taxon>
        <taxon>Clostridia</taxon>
        <taxon>Eubacteriales</taxon>
        <taxon>Candidatus Enterenecus</taxon>
    </lineage>
</organism>
<proteinExistence type="predicted"/>
<dbReference type="InterPro" id="IPR003439">
    <property type="entry name" value="ABC_transporter-like_ATP-bd"/>
</dbReference>
<dbReference type="InterPro" id="IPR017871">
    <property type="entry name" value="ABC_transporter-like_CS"/>
</dbReference>
<dbReference type="Gene3D" id="3.40.50.300">
    <property type="entry name" value="P-loop containing nucleotide triphosphate hydrolases"/>
    <property type="match status" value="1"/>
</dbReference>
<evidence type="ECO:0000256" key="2">
    <source>
        <dbReference type="ARBA" id="ARBA00022741"/>
    </source>
</evidence>
<protein>
    <submittedName>
        <fullName evidence="5">ABC transporter ATP-binding protein</fullName>
    </submittedName>
</protein>
<dbReference type="PROSITE" id="PS50893">
    <property type="entry name" value="ABC_TRANSPORTER_2"/>
    <property type="match status" value="1"/>
</dbReference>
<dbReference type="PROSITE" id="PS00211">
    <property type="entry name" value="ABC_TRANSPORTER_1"/>
    <property type="match status" value="1"/>
</dbReference>
<reference evidence="5" key="2">
    <citation type="journal article" date="2021" name="PeerJ">
        <title>Extensive microbial diversity within the chicken gut microbiome revealed by metagenomics and culture.</title>
        <authorList>
            <person name="Gilroy R."/>
            <person name="Ravi A."/>
            <person name="Getino M."/>
            <person name="Pursley I."/>
            <person name="Horton D.L."/>
            <person name="Alikhan N.F."/>
            <person name="Baker D."/>
            <person name="Gharbi K."/>
            <person name="Hall N."/>
            <person name="Watson M."/>
            <person name="Adriaenssens E.M."/>
            <person name="Foster-Nyarko E."/>
            <person name="Jarju S."/>
            <person name="Secka A."/>
            <person name="Antonio M."/>
            <person name="Oren A."/>
            <person name="Chaudhuri R.R."/>
            <person name="La Ragione R."/>
            <person name="Hildebrand F."/>
            <person name="Pallen M.J."/>
        </authorList>
    </citation>
    <scope>NUCLEOTIDE SEQUENCE</scope>
    <source>
        <strain evidence="5">ChiGjej2B2-12916</strain>
    </source>
</reference>
<dbReference type="GO" id="GO:0005524">
    <property type="term" value="F:ATP binding"/>
    <property type="evidence" value="ECO:0007669"/>
    <property type="project" value="UniProtKB-KW"/>
</dbReference>
<dbReference type="GO" id="GO:0055085">
    <property type="term" value="P:transmembrane transport"/>
    <property type="evidence" value="ECO:0007669"/>
    <property type="project" value="UniProtKB-ARBA"/>
</dbReference>
<dbReference type="AlphaFoldDB" id="A0A9D0YSL4"/>
<keyword evidence="1" id="KW-0813">Transport</keyword>
<accession>A0A9D0YSL4</accession>
<feature type="domain" description="ABC transporter" evidence="4">
    <location>
        <begin position="7"/>
        <end position="235"/>
    </location>
</feature>